<proteinExistence type="predicted"/>
<keyword evidence="3" id="KW-1185">Reference proteome</keyword>
<evidence type="ECO:0000313" key="3">
    <source>
        <dbReference type="Proteomes" id="UP001234798"/>
    </source>
</evidence>
<name>A0ABY9M881_9BURK</name>
<dbReference type="EMBL" id="CP132976">
    <property type="protein sequence ID" value="WMD23050.1"/>
    <property type="molecule type" value="Genomic_DNA"/>
</dbReference>
<organism evidence="2 3">
    <name type="scientific">Achromobacter seleniivolatilans</name>
    <dbReference type="NCBI Taxonomy" id="3047478"/>
    <lineage>
        <taxon>Bacteria</taxon>
        <taxon>Pseudomonadati</taxon>
        <taxon>Pseudomonadota</taxon>
        <taxon>Betaproteobacteria</taxon>
        <taxon>Burkholderiales</taxon>
        <taxon>Alcaligenaceae</taxon>
        <taxon>Achromobacter</taxon>
    </lineage>
</organism>
<keyword evidence="1" id="KW-0812">Transmembrane</keyword>
<keyword evidence="1" id="KW-0472">Membrane</keyword>
<evidence type="ECO:0000256" key="1">
    <source>
        <dbReference type="SAM" id="Phobius"/>
    </source>
</evidence>
<sequence length="170" mass="18553">MSDLLDWVEKASVENFKVQHQTADILAKEAATTLTVLLAGLGAGTAYAVKVVAGEVSGPIAYGAIAFTIYLLLLNAVLVLKCLMIQPIPSIFNEPKNLLNYQYTFNEIRQFQLKNMQEGIEEAGARNGRVARSLNRIRLAAVASPGWFLMAFGFHYWESAWTAISSGGAN</sequence>
<feature type="transmembrane region" description="Helical" evidence="1">
    <location>
        <begin position="60"/>
        <end position="80"/>
    </location>
</feature>
<reference evidence="2 3" key="1">
    <citation type="submission" date="2023-08" db="EMBL/GenBank/DDBJ databases">
        <title>Achromobacter seleniivolatilans sp. nov., isolated from seleniferous soil.</title>
        <authorList>
            <person name="Zhang S."/>
            <person name="Li K."/>
            <person name="Peng J."/>
            <person name="Zhao Q."/>
            <person name="Wang H."/>
            <person name="Guo Y."/>
        </authorList>
    </citation>
    <scope>NUCLEOTIDE SEQUENCE [LARGE SCALE GENOMIC DNA]</scope>
    <source>
        <strain evidence="2 3">R39</strain>
    </source>
</reference>
<feature type="transmembrane region" description="Helical" evidence="1">
    <location>
        <begin position="30"/>
        <end position="48"/>
    </location>
</feature>
<gene>
    <name evidence="2" type="ORF">RAS12_11950</name>
</gene>
<feature type="transmembrane region" description="Helical" evidence="1">
    <location>
        <begin position="139"/>
        <end position="157"/>
    </location>
</feature>
<keyword evidence="1" id="KW-1133">Transmembrane helix</keyword>
<dbReference type="Proteomes" id="UP001234798">
    <property type="component" value="Chromosome"/>
</dbReference>
<accession>A0ABY9M881</accession>
<evidence type="ECO:0000313" key="2">
    <source>
        <dbReference type="EMBL" id="WMD23050.1"/>
    </source>
</evidence>
<protein>
    <submittedName>
        <fullName evidence="2">Uncharacterized protein</fullName>
    </submittedName>
</protein>
<dbReference type="RefSeq" id="WP_306948655.1">
    <property type="nucleotide sequence ID" value="NZ_CP132976.1"/>
</dbReference>